<keyword evidence="2" id="KW-1185">Reference proteome</keyword>
<accession>A0A2V3VIT1</accession>
<reference evidence="1 2" key="1">
    <citation type="submission" date="2018-05" db="EMBL/GenBank/DDBJ databases">
        <title>Genomic Encyclopedia of Type Strains, Phase IV (KMG-IV): sequencing the most valuable type-strain genomes for metagenomic binning, comparative biology and taxonomic classification.</title>
        <authorList>
            <person name="Goeker M."/>
        </authorList>
    </citation>
    <scope>NUCLEOTIDE SEQUENCE [LARGE SCALE GENOMIC DNA]</scope>
    <source>
        <strain evidence="1 2">DSM 28556</strain>
    </source>
</reference>
<proteinExistence type="predicted"/>
<organism evidence="1 2">
    <name type="scientific">Pseudogracilibacillus auburnensis</name>
    <dbReference type="NCBI Taxonomy" id="1494959"/>
    <lineage>
        <taxon>Bacteria</taxon>
        <taxon>Bacillati</taxon>
        <taxon>Bacillota</taxon>
        <taxon>Bacilli</taxon>
        <taxon>Bacillales</taxon>
        <taxon>Bacillaceae</taxon>
        <taxon>Pseudogracilibacillus</taxon>
    </lineage>
</organism>
<evidence type="ECO:0000313" key="1">
    <source>
        <dbReference type="EMBL" id="PXW81440.1"/>
    </source>
</evidence>
<dbReference type="OrthoDB" id="9958804at2"/>
<dbReference type="Proteomes" id="UP000247978">
    <property type="component" value="Unassembled WGS sequence"/>
</dbReference>
<dbReference type="AlphaFoldDB" id="A0A2V3VIT1"/>
<protein>
    <submittedName>
        <fullName evidence="1">Uncharacterized protein</fullName>
    </submittedName>
</protein>
<dbReference type="EMBL" id="QJJQ01000022">
    <property type="protein sequence ID" value="PXW81440.1"/>
    <property type="molecule type" value="Genomic_DNA"/>
</dbReference>
<comment type="caution">
    <text evidence="1">The sequence shown here is derived from an EMBL/GenBank/DDBJ whole genome shotgun (WGS) entry which is preliminary data.</text>
</comment>
<name>A0A2V3VIT1_9BACI</name>
<sequence>MNGEERKDYEVEWNAHGIAFNYNGKVKVWALDESDVKERAMREGSRKLVMSPPVD</sequence>
<evidence type="ECO:0000313" key="2">
    <source>
        <dbReference type="Proteomes" id="UP000247978"/>
    </source>
</evidence>
<gene>
    <name evidence="1" type="ORF">DFR56_12250</name>
</gene>